<reference evidence="2 3" key="1">
    <citation type="submission" date="2019-05" db="EMBL/GenBank/DDBJ databases">
        <title>Another draft genome of Portunus trituberculatus and its Hox gene families provides insights of decapod evolution.</title>
        <authorList>
            <person name="Jeong J.-H."/>
            <person name="Song I."/>
            <person name="Kim S."/>
            <person name="Choi T."/>
            <person name="Kim D."/>
            <person name="Ryu S."/>
            <person name="Kim W."/>
        </authorList>
    </citation>
    <scope>NUCLEOTIDE SEQUENCE [LARGE SCALE GENOMIC DNA]</scope>
    <source>
        <tissue evidence="2">Muscle</tissue>
    </source>
</reference>
<sequence>MPARNTTPREERHQTNSAPARHSSCRTRLTCTTSTEEIVPMPHTAFRFTSSSYCPPPPPSLVCSKDTYQLTNHSR</sequence>
<keyword evidence="3" id="KW-1185">Reference proteome</keyword>
<comment type="caution">
    <text evidence="2">The sequence shown here is derived from an EMBL/GenBank/DDBJ whole genome shotgun (WGS) entry which is preliminary data.</text>
</comment>
<dbReference type="Proteomes" id="UP000324222">
    <property type="component" value="Unassembled WGS sequence"/>
</dbReference>
<name>A0A5B7JKT3_PORTR</name>
<protein>
    <submittedName>
        <fullName evidence="2">Uncharacterized protein</fullName>
    </submittedName>
</protein>
<organism evidence="2 3">
    <name type="scientific">Portunus trituberculatus</name>
    <name type="common">Swimming crab</name>
    <name type="synonym">Neptunus trituberculatus</name>
    <dbReference type="NCBI Taxonomy" id="210409"/>
    <lineage>
        <taxon>Eukaryota</taxon>
        <taxon>Metazoa</taxon>
        <taxon>Ecdysozoa</taxon>
        <taxon>Arthropoda</taxon>
        <taxon>Crustacea</taxon>
        <taxon>Multicrustacea</taxon>
        <taxon>Malacostraca</taxon>
        <taxon>Eumalacostraca</taxon>
        <taxon>Eucarida</taxon>
        <taxon>Decapoda</taxon>
        <taxon>Pleocyemata</taxon>
        <taxon>Brachyura</taxon>
        <taxon>Eubrachyura</taxon>
        <taxon>Portunoidea</taxon>
        <taxon>Portunidae</taxon>
        <taxon>Portuninae</taxon>
        <taxon>Portunus</taxon>
    </lineage>
</organism>
<feature type="region of interest" description="Disordered" evidence="1">
    <location>
        <begin position="1"/>
        <end position="27"/>
    </location>
</feature>
<accession>A0A5B7JKT3</accession>
<proteinExistence type="predicted"/>
<evidence type="ECO:0000256" key="1">
    <source>
        <dbReference type="SAM" id="MobiDB-lite"/>
    </source>
</evidence>
<evidence type="ECO:0000313" key="3">
    <source>
        <dbReference type="Proteomes" id="UP000324222"/>
    </source>
</evidence>
<gene>
    <name evidence="2" type="ORF">E2C01_090671</name>
</gene>
<evidence type="ECO:0000313" key="2">
    <source>
        <dbReference type="EMBL" id="MPC95459.1"/>
    </source>
</evidence>
<dbReference type="AlphaFoldDB" id="A0A5B7JKT3"/>
<dbReference type="EMBL" id="VSRR010102334">
    <property type="protein sequence ID" value="MPC95459.1"/>
    <property type="molecule type" value="Genomic_DNA"/>
</dbReference>